<feature type="transmembrane region" description="Helical" evidence="1">
    <location>
        <begin position="32"/>
        <end position="54"/>
    </location>
</feature>
<reference evidence="2" key="1">
    <citation type="submission" date="2020-02" db="EMBL/GenBank/DDBJ databases">
        <authorList>
            <person name="Meier V. D."/>
        </authorList>
    </citation>
    <scope>NUCLEOTIDE SEQUENCE</scope>
    <source>
        <strain evidence="2">AVDCRST_MAG15</strain>
    </source>
</reference>
<dbReference type="EMBL" id="CADCUU010000360">
    <property type="protein sequence ID" value="CAA9424456.1"/>
    <property type="molecule type" value="Genomic_DNA"/>
</dbReference>
<keyword evidence="1" id="KW-0472">Membrane</keyword>
<keyword evidence="1" id="KW-1133">Transmembrane helix</keyword>
<feature type="transmembrane region" description="Helical" evidence="1">
    <location>
        <begin position="74"/>
        <end position="94"/>
    </location>
</feature>
<organism evidence="2">
    <name type="scientific">uncultured Rubellimicrobium sp</name>
    <dbReference type="NCBI Taxonomy" id="543078"/>
    <lineage>
        <taxon>Bacteria</taxon>
        <taxon>Pseudomonadati</taxon>
        <taxon>Pseudomonadota</taxon>
        <taxon>Alphaproteobacteria</taxon>
        <taxon>Rhodobacterales</taxon>
        <taxon>Roseobacteraceae</taxon>
        <taxon>Rubellimicrobium</taxon>
        <taxon>environmental samples</taxon>
    </lineage>
</organism>
<evidence type="ECO:0000256" key="1">
    <source>
        <dbReference type="SAM" id="Phobius"/>
    </source>
</evidence>
<name>A0A6J4PSR5_9RHOB</name>
<sequence>MPHPRQRIALASTLRLAIFGQGRTTMPKLIRLYVTSALAGFALALAFVALLLALDVANLRHLVLGTQTGWLGGLLLVVFNGIVFAGVQFGIAIMRMAEPGDDAPRGGLHQPVLIPVRAERRRP</sequence>
<gene>
    <name evidence="2" type="ORF">AVDCRST_MAG15-2689</name>
</gene>
<accession>A0A6J4PSR5</accession>
<keyword evidence="1" id="KW-0812">Transmembrane</keyword>
<dbReference type="AlphaFoldDB" id="A0A6J4PSR5"/>
<protein>
    <submittedName>
        <fullName evidence="2">Uncharacterized protein</fullName>
    </submittedName>
</protein>
<proteinExistence type="predicted"/>
<evidence type="ECO:0000313" key="2">
    <source>
        <dbReference type="EMBL" id="CAA9424456.1"/>
    </source>
</evidence>